<evidence type="ECO:0000313" key="2">
    <source>
        <dbReference type="EMBL" id="CAL4791285.1"/>
    </source>
</evidence>
<reference evidence="2 3" key="2">
    <citation type="submission" date="2024-05" db="EMBL/GenBank/DDBJ databases">
        <authorList>
            <person name="Chen Y."/>
            <person name="Shah S."/>
            <person name="Dougan E. K."/>
            <person name="Thang M."/>
            <person name="Chan C."/>
        </authorList>
    </citation>
    <scope>NUCLEOTIDE SEQUENCE [LARGE SCALE GENOMIC DNA]</scope>
</reference>
<evidence type="ECO:0000313" key="3">
    <source>
        <dbReference type="Proteomes" id="UP001152797"/>
    </source>
</evidence>
<dbReference type="OrthoDB" id="2414723at2759"/>
<proteinExistence type="predicted"/>
<feature type="non-terminal residue" evidence="1">
    <location>
        <position position="54"/>
    </location>
</feature>
<keyword evidence="3" id="KW-1185">Reference proteome</keyword>
<gene>
    <name evidence="1" type="ORF">C1SCF055_LOCUS29792</name>
</gene>
<dbReference type="AlphaFoldDB" id="A0A9P1D7H6"/>
<evidence type="ECO:0000313" key="1">
    <source>
        <dbReference type="EMBL" id="CAI4003973.1"/>
    </source>
</evidence>
<dbReference type="EMBL" id="CAMXCT010003342">
    <property type="protein sequence ID" value="CAI4003973.1"/>
    <property type="molecule type" value="Genomic_DNA"/>
</dbReference>
<accession>A0A9P1D7H6</accession>
<dbReference type="EMBL" id="CAMXCT030003342">
    <property type="protein sequence ID" value="CAL4791285.1"/>
    <property type="molecule type" value="Genomic_DNA"/>
</dbReference>
<reference evidence="1" key="1">
    <citation type="submission" date="2022-10" db="EMBL/GenBank/DDBJ databases">
        <authorList>
            <person name="Chen Y."/>
            <person name="Dougan E. K."/>
            <person name="Chan C."/>
            <person name="Rhodes N."/>
            <person name="Thang M."/>
        </authorList>
    </citation>
    <scope>NUCLEOTIDE SEQUENCE</scope>
</reference>
<protein>
    <submittedName>
        <fullName evidence="2">BTB/POZ domain-containing protein KCTD6</fullName>
    </submittedName>
</protein>
<dbReference type="Proteomes" id="UP001152797">
    <property type="component" value="Unassembled WGS sequence"/>
</dbReference>
<sequence>MRAARSTPELLLEMPDELLGHEYSGGWLVSSPRNLPGVEYELHAACLARSPLEA</sequence>
<organism evidence="1">
    <name type="scientific">Cladocopium goreaui</name>
    <dbReference type="NCBI Taxonomy" id="2562237"/>
    <lineage>
        <taxon>Eukaryota</taxon>
        <taxon>Sar</taxon>
        <taxon>Alveolata</taxon>
        <taxon>Dinophyceae</taxon>
        <taxon>Suessiales</taxon>
        <taxon>Symbiodiniaceae</taxon>
        <taxon>Cladocopium</taxon>
    </lineage>
</organism>
<name>A0A9P1D7H6_9DINO</name>
<comment type="caution">
    <text evidence="1">The sequence shown here is derived from an EMBL/GenBank/DDBJ whole genome shotgun (WGS) entry which is preliminary data.</text>
</comment>
<dbReference type="EMBL" id="CAMXCT020003342">
    <property type="protein sequence ID" value="CAL1157348.1"/>
    <property type="molecule type" value="Genomic_DNA"/>
</dbReference>